<evidence type="ECO:0000256" key="1">
    <source>
        <dbReference type="SAM" id="MobiDB-lite"/>
    </source>
</evidence>
<evidence type="ECO:0000313" key="3">
    <source>
        <dbReference type="Proteomes" id="UP000663851"/>
    </source>
</evidence>
<gene>
    <name evidence="2" type="ORF">HFQ381_LOCUS8524</name>
</gene>
<accession>A0A820CKL5</accession>
<evidence type="ECO:0000313" key="2">
    <source>
        <dbReference type="EMBL" id="CAF4219149.1"/>
    </source>
</evidence>
<name>A0A820CKL5_9BILA</name>
<organism evidence="2 3">
    <name type="scientific">Rotaria socialis</name>
    <dbReference type="NCBI Taxonomy" id="392032"/>
    <lineage>
        <taxon>Eukaryota</taxon>
        <taxon>Metazoa</taxon>
        <taxon>Spiralia</taxon>
        <taxon>Gnathifera</taxon>
        <taxon>Rotifera</taxon>
        <taxon>Eurotatoria</taxon>
        <taxon>Bdelloidea</taxon>
        <taxon>Philodinida</taxon>
        <taxon>Philodinidae</taxon>
        <taxon>Rotaria</taxon>
    </lineage>
</organism>
<protein>
    <submittedName>
        <fullName evidence="2">Uncharacterized protein</fullName>
    </submittedName>
</protein>
<dbReference type="Proteomes" id="UP000663851">
    <property type="component" value="Unassembled WGS sequence"/>
</dbReference>
<comment type="caution">
    <text evidence="2">The sequence shown here is derived from an EMBL/GenBank/DDBJ whole genome shotgun (WGS) entry which is preliminary data.</text>
</comment>
<dbReference type="AlphaFoldDB" id="A0A820CKL5"/>
<proteinExistence type="predicted"/>
<dbReference type="EMBL" id="CAJOBO010000429">
    <property type="protein sequence ID" value="CAF4219149.1"/>
    <property type="molecule type" value="Genomic_DNA"/>
</dbReference>
<feature type="region of interest" description="Disordered" evidence="1">
    <location>
        <begin position="332"/>
        <end position="375"/>
    </location>
</feature>
<reference evidence="2" key="1">
    <citation type="submission" date="2021-02" db="EMBL/GenBank/DDBJ databases">
        <authorList>
            <person name="Nowell W R."/>
        </authorList>
    </citation>
    <scope>NUCLEOTIDE SEQUENCE</scope>
</reference>
<sequence>MDLWSNIRYNGADTSQHQEANIQNNINSVSFSSITNINSHGQSTRLPLNNDSSLGIPGTAVCYIYIYILDLFVLQIGINDLDKTPSLLAVEDEIDEIVKNGHFYGEANPFDELNDWLSKEIDTAELKNIDILIQNRTMSFRTQPPTDIRRRYKSEGKRQVEKSRSKPAAIMLPNLKNVRLNPNQSFWIQLGLITTTDNPANNEYIHANRIEYHSNDISISDDEFVRIPLYQMDIQGGIKRLPHLSIIKVKLDEYTFVLKPFNPSATDNPVEIYVIDEKNSKKSLVAKAKLFRGEYNLQSSRIVCQLLIKQNETWHTTNIMCRTDVMNELKKSNKPATTTHLIEDDDEDDYPSSSRKRERSPSLEKGLPVNRIKTL</sequence>